<feature type="transmembrane region" description="Helical" evidence="1">
    <location>
        <begin position="21"/>
        <end position="40"/>
    </location>
</feature>
<dbReference type="RefSeq" id="WP_026736880.1">
    <property type="nucleotide sequence ID" value="NZ_AP019822.1"/>
</dbReference>
<protein>
    <recommendedName>
        <fullName evidence="2">GerMN domain-containing protein</fullName>
    </recommendedName>
</protein>
<organism evidence="3 4">
    <name type="scientific">Pseudoleptotrichia goodfellowii</name>
    <dbReference type="NCBI Taxonomy" id="157692"/>
    <lineage>
        <taxon>Bacteria</taxon>
        <taxon>Fusobacteriati</taxon>
        <taxon>Fusobacteriota</taxon>
        <taxon>Fusobacteriia</taxon>
        <taxon>Fusobacteriales</taxon>
        <taxon>Leptotrichiaceae</taxon>
        <taxon>Pseudoleptotrichia</taxon>
    </lineage>
</organism>
<dbReference type="KEGG" id="lgo:JCM16774_0163"/>
<evidence type="ECO:0000256" key="1">
    <source>
        <dbReference type="SAM" id="Phobius"/>
    </source>
</evidence>
<proteinExistence type="predicted"/>
<accession>A0A510J870</accession>
<evidence type="ECO:0000313" key="4">
    <source>
        <dbReference type="Proteomes" id="UP000321606"/>
    </source>
</evidence>
<dbReference type="OrthoDB" id="80066at2"/>
<evidence type="ECO:0000313" key="3">
    <source>
        <dbReference type="EMBL" id="BBM35256.1"/>
    </source>
</evidence>
<keyword evidence="1" id="KW-1133">Transmembrane helix</keyword>
<feature type="domain" description="GerMN" evidence="2">
    <location>
        <begin position="76"/>
        <end position="178"/>
    </location>
</feature>
<name>A0A510J870_9FUSO</name>
<sequence>MGNGVKTGSQSEKIKGFFKKNLLLMILVLLSAGAITANYYDKKNSQTINVTVDPKLMEKSSSSAEQTQKINIFVYDPASKTVESKEVSIPKQLNIIEGDFINEIIKDSPYITKDMKFQNAYTLNMDDKNTTIVKLSSQFAGLKSDKVLFDGFSQAVTQTIMKNFPNVQAVVIQIDGETTAQ</sequence>
<dbReference type="InterPro" id="IPR019606">
    <property type="entry name" value="GerMN"/>
</dbReference>
<reference evidence="3 4" key="1">
    <citation type="submission" date="2019-07" db="EMBL/GenBank/DDBJ databases">
        <title>Complete Genome Sequence of Leptotrichia goodfellowii Strain JCM 16774.</title>
        <authorList>
            <person name="Watanabe S."/>
            <person name="Cui L."/>
        </authorList>
    </citation>
    <scope>NUCLEOTIDE SEQUENCE [LARGE SCALE GENOMIC DNA]</scope>
    <source>
        <strain evidence="3 4">JCM16774</strain>
    </source>
</reference>
<dbReference type="STRING" id="714315.GCA_000516535_00176"/>
<dbReference type="AlphaFoldDB" id="A0A510J870"/>
<dbReference type="Proteomes" id="UP000321606">
    <property type="component" value="Chromosome"/>
</dbReference>
<dbReference type="Pfam" id="PF10646">
    <property type="entry name" value="Germane"/>
    <property type="match status" value="1"/>
</dbReference>
<gene>
    <name evidence="3" type="ORF">JCM16774_0163</name>
</gene>
<evidence type="ECO:0000259" key="2">
    <source>
        <dbReference type="Pfam" id="PF10646"/>
    </source>
</evidence>
<dbReference type="EMBL" id="AP019822">
    <property type="protein sequence ID" value="BBM35256.1"/>
    <property type="molecule type" value="Genomic_DNA"/>
</dbReference>
<keyword evidence="1" id="KW-0812">Transmembrane</keyword>
<keyword evidence="1" id="KW-0472">Membrane</keyword>